<name>A0ABS8TP78_DATST</name>
<evidence type="ECO:0000313" key="1">
    <source>
        <dbReference type="EMBL" id="MCD7472665.1"/>
    </source>
</evidence>
<proteinExistence type="predicted"/>
<protein>
    <submittedName>
        <fullName evidence="1">Uncharacterized protein</fullName>
    </submittedName>
</protein>
<sequence>MATRLLGTLNVDPRPMKDLLLSLPYRDIRHTLSGLRLLKMSKVIEEKLQQLHINYPLSKHSRALCKFEPEFEESFDDNDAIDDEQA</sequence>
<dbReference type="EMBL" id="JACEIK010001858">
    <property type="protein sequence ID" value="MCD7472665.1"/>
    <property type="molecule type" value="Genomic_DNA"/>
</dbReference>
<comment type="caution">
    <text evidence="1">The sequence shown here is derived from an EMBL/GenBank/DDBJ whole genome shotgun (WGS) entry which is preliminary data.</text>
</comment>
<organism evidence="1 2">
    <name type="scientific">Datura stramonium</name>
    <name type="common">Jimsonweed</name>
    <name type="synonym">Common thornapple</name>
    <dbReference type="NCBI Taxonomy" id="4076"/>
    <lineage>
        <taxon>Eukaryota</taxon>
        <taxon>Viridiplantae</taxon>
        <taxon>Streptophyta</taxon>
        <taxon>Embryophyta</taxon>
        <taxon>Tracheophyta</taxon>
        <taxon>Spermatophyta</taxon>
        <taxon>Magnoliopsida</taxon>
        <taxon>eudicotyledons</taxon>
        <taxon>Gunneridae</taxon>
        <taxon>Pentapetalae</taxon>
        <taxon>asterids</taxon>
        <taxon>lamiids</taxon>
        <taxon>Solanales</taxon>
        <taxon>Solanaceae</taxon>
        <taxon>Solanoideae</taxon>
        <taxon>Datureae</taxon>
        <taxon>Datura</taxon>
    </lineage>
</organism>
<evidence type="ECO:0000313" key="2">
    <source>
        <dbReference type="Proteomes" id="UP000823775"/>
    </source>
</evidence>
<reference evidence="1 2" key="1">
    <citation type="journal article" date="2021" name="BMC Genomics">
        <title>Datura genome reveals duplications of psychoactive alkaloid biosynthetic genes and high mutation rate following tissue culture.</title>
        <authorList>
            <person name="Rajewski A."/>
            <person name="Carter-House D."/>
            <person name="Stajich J."/>
            <person name="Litt A."/>
        </authorList>
    </citation>
    <scope>NUCLEOTIDE SEQUENCE [LARGE SCALE GENOMIC DNA]</scope>
    <source>
        <strain evidence="1">AR-01</strain>
    </source>
</reference>
<gene>
    <name evidence="1" type="ORF">HAX54_013966</name>
</gene>
<keyword evidence="2" id="KW-1185">Reference proteome</keyword>
<accession>A0ABS8TP78</accession>
<dbReference type="Proteomes" id="UP000823775">
    <property type="component" value="Unassembled WGS sequence"/>
</dbReference>